<organism evidence="1 2">
    <name type="scientific">Aurantimonas marianensis</name>
    <dbReference type="NCBI Taxonomy" id="2920428"/>
    <lineage>
        <taxon>Bacteria</taxon>
        <taxon>Pseudomonadati</taxon>
        <taxon>Pseudomonadota</taxon>
        <taxon>Alphaproteobacteria</taxon>
        <taxon>Hyphomicrobiales</taxon>
        <taxon>Aurantimonadaceae</taxon>
        <taxon>Aurantimonas</taxon>
    </lineage>
</organism>
<gene>
    <name evidence="1" type="ORF">MJ956_18420</name>
</gene>
<dbReference type="RefSeq" id="WP_253965883.1">
    <property type="nucleotide sequence ID" value="NZ_JALHBS010000125.1"/>
</dbReference>
<sequence length="137" mass="14086">MIAVLIVGLNAMAGAGLPRPGRESSAASEGGPVASAAACDERMTSGKYATQGFAAFSRNFAAVHFFANRLLTSKAGTAYKPLIDGEDAAGEPLGLLWCQAVDNNQKSRPATVVLQGQSRRIASTGPTASFLPCSLTI</sequence>
<accession>A0A9X2KG30</accession>
<name>A0A9X2KG30_9HYPH</name>
<evidence type="ECO:0000313" key="1">
    <source>
        <dbReference type="EMBL" id="MCP3057098.1"/>
    </source>
</evidence>
<dbReference type="AlphaFoldDB" id="A0A9X2KG30"/>
<protein>
    <submittedName>
        <fullName evidence="1">Uncharacterized protein</fullName>
    </submittedName>
</protein>
<reference evidence="1" key="1">
    <citation type="submission" date="2022-03" db="EMBL/GenBank/DDBJ databases">
        <title>Aurantimonas Liuensis sp. Nov., isolated from the hadal seawater of the Mariana Trench.</title>
        <authorList>
            <person name="Liu R."/>
        </authorList>
    </citation>
    <scope>NUCLEOTIDE SEQUENCE</scope>
    <source>
        <strain evidence="1">LRZ36</strain>
    </source>
</reference>
<evidence type="ECO:0000313" key="2">
    <source>
        <dbReference type="Proteomes" id="UP001155220"/>
    </source>
</evidence>
<keyword evidence="2" id="KW-1185">Reference proteome</keyword>
<dbReference type="EMBL" id="JALHBS010000125">
    <property type="protein sequence ID" value="MCP3057098.1"/>
    <property type="molecule type" value="Genomic_DNA"/>
</dbReference>
<comment type="caution">
    <text evidence="1">The sequence shown here is derived from an EMBL/GenBank/DDBJ whole genome shotgun (WGS) entry which is preliminary data.</text>
</comment>
<proteinExistence type="predicted"/>
<dbReference type="Proteomes" id="UP001155220">
    <property type="component" value="Unassembled WGS sequence"/>
</dbReference>